<dbReference type="Proteomes" id="UP001234178">
    <property type="component" value="Unassembled WGS sequence"/>
</dbReference>
<dbReference type="EMBL" id="JAOYFB010000036">
    <property type="protein sequence ID" value="KAK4019839.1"/>
    <property type="molecule type" value="Genomic_DNA"/>
</dbReference>
<comment type="caution">
    <text evidence="1">The sequence shown here is derived from an EMBL/GenBank/DDBJ whole genome shotgun (WGS) entry which is preliminary data.</text>
</comment>
<accession>A0ABR0A4A0</accession>
<organism evidence="1 2">
    <name type="scientific">Daphnia magna</name>
    <dbReference type="NCBI Taxonomy" id="35525"/>
    <lineage>
        <taxon>Eukaryota</taxon>
        <taxon>Metazoa</taxon>
        <taxon>Ecdysozoa</taxon>
        <taxon>Arthropoda</taxon>
        <taxon>Crustacea</taxon>
        <taxon>Branchiopoda</taxon>
        <taxon>Diplostraca</taxon>
        <taxon>Cladocera</taxon>
        <taxon>Anomopoda</taxon>
        <taxon>Daphniidae</taxon>
        <taxon>Daphnia</taxon>
    </lineage>
</organism>
<reference evidence="1 2" key="1">
    <citation type="journal article" date="2023" name="Nucleic Acids Res.">
        <title>The hologenome of Daphnia magna reveals possible DNA methylation and microbiome-mediated evolution of the host genome.</title>
        <authorList>
            <person name="Chaturvedi A."/>
            <person name="Li X."/>
            <person name="Dhandapani V."/>
            <person name="Marshall H."/>
            <person name="Kissane S."/>
            <person name="Cuenca-Cambronero M."/>
            <person name="Asole G."/>
            <person name="Calvet F."/>
            <person name="Ruiz-Romero M."/>
            <person name="Marangio P."/>
            <person name="Guigo R."/>
            <person name="Rago D."/>
            <person name="Mirbahai L."/>
            <person name="Eastwood N."/>
            <person name="Colbourne J.K."/>
            <person name="Zhou J."/>
            <person name="Mallon E."/>
            <person name="Orsini L."/>
        </authorList>
    </citation>
    <scope>NUCLEOTIDE SEQUENCE [LARGE SCALE GENOMIC DNA]</scope>
    <source>
        <strain evidence="1">LRV0_1</strain>
    </source>
</reference>
<keyword evidence="2" id="KW-1185">Reference proteome</keyword>
<protein>
    <submittedName>
        <fullName evidence="1">Uncharacterized protein</fullName>
    </submittedName>
</protein>
<evidence type="ECO:0000313" key="2">
    <source>
        <dbReference type="Proteomes" id="UP001234178"/>
    </source>
</evidence>
<sequence length="125" mass="13854">MSETTVQPYSPNLGRVLVNVLGQSLNDDHIKVIRRTDSPPKNVQPSREMLLSSSINVLTLLTATADDVLQEGVLRGHEAPPSSRHHYLDTVNFRNFGGYTGRPDQQNATMVGVLTKGQNKKKKME</sequence>
<gene>
    <name evidence="1" type="ORF">OUZ56_001844</name>
</gene>
<name>A0ABR0A4A0_9CRUS</name>
<evidence type="ECO:0000313" key="1">
    <source>
        <dbReference type="EMBL" id="KAK4019839.1"/>
    </source>
</evidence>
<proteinExistence type="predicted"/>